<reference evidence="1 2" key="1">
    <citation type="submission" date="2020-04" db="EMBL/GenBank/DDBJ databases">
        <title>Arthrobacter sp. nov.</title>
        <authorList>
            <person name="Liu S."/>
        </authorList>
    </citation>
    <scope>NUCLEOTIDE SEQUENCE [LARGE SCALE GENOMIC DNA]</scope>
    <source>
        <strain evidence="1 2">E918</strain>
    </source>
</reference>
<evidence type="ECO:0000313" key="2">
    <source>
        <dbReference type="Proteomes" id="UP000544090"/>
    </source>
</evidence>
<comment type="caution">
    <text evidence="1">The sequence shown here is derived from an EMBL/GenBank/DDBJ whole genome shotgun (WGS) entry which is preliminary data.</text>
</comment>
<dbReference type="RefSeq" id="WP_168487878.1">
    <property type="nucleotide sequence ID" value="NZ_JAAZSQ010000018.1"/>
</dbReference>
<proteinExistence type="predicted"/>
<accession>A0A7X6HGI6</accession>
<name>A0A7X6HGI6_9MICC</name>
<keyword evidence="2" id="KW-1185">Reference proteome</keyword>
<organism evidence="1 2">
    <name type="scientific">Arthrobacter mobilis</name>
    <dbReference type="NCBI Taxonomy" id="2724944"/>
    <lineage>
        <taxon>Bacteria</taxon>
        <taxon>Bacillati</taxon>
        <taxon>Actinomycetota</taxon>
        <taxon>Actinomycetes</taxon>
        <taxon>Micrococcales</taxon>
        <taxon>Micrococcaceae</taxon>
        <taxon>Arthrobacter</taxon>
    </lineage>
</organism>
<sequence length="184" mass="20675">MTVFEIENLRSGRHREWRVKLTNAGTVPDRMRTHPEFAPYLAVLYVSAPHDAAPFNKLSVKLFGKDRPMQSMDYDNTSPNPEYSIRNAPAWVKQLFADVTGEGHLINHHTPDARWSTEEIYSLTAPRDPAYPVVDPLPMELWQDRALLNGLTERSGTRTGDADQVLLALAEILAAQRAAPDADL</sequence>
<dbReference type="Proteomes" id="UP000544090">
    <property type="component" value="Unassembled WGS sequence"/>
</dbReference>
<protein>
    <submittedName>
        <fullName evidence="1">Uncharacterized protein</fullName>
    </submittedName>
</protein>
<dbReference type="AlphaFoldDB" id="A0A7X6HGI6"/>
<evidence type="ECO:0000313" key="1">
    <source>
        <dbReference type="EMBL" id="NKX55965.1"/>
    </source>
</evidence>
<gene>
    <name evidence="1" type="ORF">HGG74_15755</name>
</gene>
<dbReference type="EMBL" id="JAAZSQ010000018">
    <property type="protein sequence ID" value="NKX55965.1"/>
    <property type="molecule type" value="Genomic_DNA"/>
</dbReference>